<evidence type="ECO:0000313" key="4">
    <source>
        <dbReference type="EMBL" id="KAL3515259.1"/>
    </source>
</evidence>
<dbReference type="InterPro" id="IPR050466">
    <property type="entry name" value="Carboxylest/Gibb_receptor"/>
</dbReference>
<feature type="domain" description="Alpha/beta hydrolase fold-3" evidence="3">
    <location>
        <begin position="89"/>
        <end position="210"/>
    </location>
</feature>
<evidence type="ECO:0000313" key="5">
    <source>
        <dbReference type="Proteomes" id="UP001630127"/>
    </source>
</evidence>
<sequence>MDSLPPIPYADPAEIAHNFVPFFRVYKDGRVEKFQQAPPVPPSETSSEYPTTTTTIVRSKDIIVSPETQVGARIFLPKTVKPDETLPVLIYFHGGAFVIESAFSIVYHNYLSSIVAEANVIAISVEYRLAPEHRIPACYHDSWAVTKWVASHLNRQGTEPWLNNHADFSRMFLAGDSAGANIAHYMTVKAGQDGLGEGVKLVGLILMHPYFGKGGVEKLWEFITEDFNGWDDPRLNPMAHPNTCLAGLVCEKIMLVTSETDFIRDRSLVYYEALKKSGWGGELKFVDIEKDGHVFHILNPSSDNAGILMKRLVSFLGD</sequence>
<dbReference type="InterPro" id="IPR013094">
    <property type="entry name" value="AB_hydrolase_3"/>
</dbReference>
<dbReference type="Pfam" id="PF07859">
    <property type="entry name" value="Abhydrolase_3"/>
    <property type="match status" value="2"/>
</dbReference>
<reference evidence="4 5" key="1">
    <citation type="submission" date="2024-11" db="EMBL/GenBank/DDBJ databases">
        <title>A near-complete genome assembly of Cinchona calisaya.</title>
        <authorList>
            <person name="Lian D.C."/>
            <person name="Zhao X.W."/>
            <person name="Wei L."/>
        </authorList>
    </citation>
    <scope>NUCLEOTIDE SEQUENCE [LARGE SCALE GENOMIC DNA]</scope>
    <source>
        <tissue evidence="4">Nenye</tissue>
    </source>
</reference>
<feature type="domain" description="Alpha/beta hydrolase fold-3" evidence="3">
    <location>
        <begin position="214"/>
        <end position="296"/>
    </location>
</feature>
<dbReference type="AlphaFoldDB" id="A0ABD2Z8R7"/>
<dbReference type="Gene3D" id="3.40.50.1820">
    <property type="entry name" value="alpha/beta hydrolase"/>
    <property type="match status" value="1"/>
</dbReference>
<dbReference type="InterPro" id="IPR029058">
    <property type="entry name" value="AB_hydrolase_fold"/>
</dbReference>
<comment type="similarity">
    <text evidence="1">Belongs to the 'GDXG' lipolytic enzyme family.</text>
</comment>
<organism evidence="4 5">
    <name type="scientific">Cinchona calisaya</name>
    <dbReference type="NCBI Taxonomy" id="153742"/>
    <lineage>
        <taxon>Eukaryota</taxon>
        <taxon>Viridiplantae</taxon>
        <taxon>Streptophyta</taxon>
        <taxon>Embryophyta</taxon>
        <taxon>Tracheophyta</taxon>
        <taxon>Spermatophyta</taxon>
        <taxon>Magnoliopsida</taxon>
        <taxon>eudicotyledons</taxon>
        <taxon>Gunneridae</taxon>
        <taxon>Pentapetalae</taxon>
        <taxon>asterids</taxon>
        <taxon>lamiids</taxon>
        <taxon>Gentianales</taxon>
        <taxon>Rubiaceae</taxon>
        <taxon>Cinchonoideae</taxon>
        <taxon>Cinchoneae</taxon>
        <taxon>Cinchona</taxon>
    </lineage>
</organism>
<proteinExistence type="inferred from homology"/>
<dbReference type="PANTHER" id="PTHR23024:SF479">
    <property type="entry name" value="CARBOXYLESTERASE 2-RELATED"/>
    <property type="match status" value="1"/>
</dbReference>
<dbReference type="InterPro" id="IPR033140">
    <property type="entry name" value="Lipase_GDXG_put_SER_AS"/>
</dbReference>
<evidence type="ECO:0000256" key="2">
    <source>
        <dbReference type="PROSITE-ProRule" id="PRU10038"/>
    </source>
</evidence>
<name>A0ABD2Z8R7_9GENT</name>
<dbReference type="PROSITE" id="PS01174">
    <property type="entry name" value="LIPASE_GDXG_SER"/>
    <property type="match status" value="1"/>
</dbReference>
<keyword evidence="5" id="KW-1185">Reference proteome</keyword>
<comment type="caution">
    <text evidence="4">The sequence shown here is derived from an EMBL/GenBank/DDBJ whole genome shotgun (WGS) entry which is preliminary data.</text>
</comment>
<dbReference type="Proteomes" id="UP001630127">
    <property type="component" value="Unassembled WGS sequence"/>
</dbReference>
<dbReference type="EMBL" id="JBJUIK010000010">
    <property type="protein sequence ID" value="KAL3515259.1"/>
    <property type="molecule type" value="Genomic_DNA"/>
</dbReference>
<protein>
    <recommendedName>
        <fullName evidence="3">Alpha/beta hydrolase fold-3 domain-containing protein</fullName>
    </recommendedName>
</protein>
<gene>
    <name evidence="4" type="ORF">ACH5RR_022161</name>
</gene>
<evidence type="ECO:0000256" key="1">
    <source>
        <dbReference type="ARBA" id="ARBA00010515"/>
    </source>
</evidence>
<evidence type="ECO:0000259" key="3">
    <source>
        <dbReference type="Pfam" id="PF07859"/>
    </source>
</evidence>
<accession>A0ABD2Z8R7</accession>
<feature type="active site" evidence="2">
    <location>
        <position position="177"/>
    </location>
</feature>
<dbReference type="SUPFAM" id="SSF53474">
    <property type="entry name" value="alpha/beta-Hydrolases"/>
    <property type="match status" value="1"/>
</dbReference>
<dbReference type="PANTHER" id="PTHR23024">
    <property type="entry name" value="ARYLACETAMIDE DEACETYLASE"/>
    <property type="match status" value="1"/>
</dbReference>